<protein>
    <submittedName>
        <fullName evidence="2">Putative ABC transporter, periplasmic substrate-binding protein</fullName>
    </submittedName>
</protein>
<proteinExistence type="predicted"/>
<keyword evidence="3" id="KW-1185">Reference proteome</keyword>
<dbReference type="AlphaFoldDB" id="A4CAN5"/>
<dbReference type="OrthoDB" id="8587856at2"/>
<name>A4CAN5_9GAMM</name>
<dbReference type="Pfam" id="PF00497">
    <property type="entry name" value="SBP_bac_3"/>
    <property type="match status" value="1"/>
</dbReference>
<dbReference type="Proteomes" id="UP000006201">
    <property type="component" value="Unassembled WGS sequence"/>
</dbReference>
<evidence type="ECO:0000313" key="2">
    <source>
        <dbReference type="EMBL" id="EAR28443.1"/>
    </source>
</evidence>
<dbReference type="SUPFAM" id="SSF53850">
    <property type="entry name" value="Periplasmic binding protein-like II"/>
    <property type="match status" value="1"/>
</dbReference>
<dbReference type="EMBL" id="AAOH01000004">
    <property type="protein sequence ID" value="EAR28443.1"/>
    <property type="molecule type" value="Genomic_DNA"/>
</dbReference>
<accession>A4CAN5</accession>
<feature type="domain" description="Solute-binding protein family 3/N-terminal" evidence="1">
    <location>
        <begin position="32"/>
        <end position="175"/>
    </location>
</feature>
<dbReference type="eggNOG" id="COG0834">
    <property type="taxonomic scope" value="Bacteria"/>
</dbReference>
<organism evidence="2 3">
    <name type="scientific">Pseudoalteromonas tunicata D2</name>
    <dbReference type="NCBI Taxonomy" id="87626"/>
    <lineage>
        <taxon>Bacteria</taxon>
        <taxon>Pseudomonadati</taxon>
        <taxon>Pseudomonadota</taxon>
        <taxon>Gammaproteobacteria</taxon>
        <taxon>Alteromonadales</taxon>
        <taxon>Pseudoalteromonadaceae</taxon>
        <taxon>Pseudoalteromonas</taxon>
    </lineage>
</organism>
<gene>
    <name evidence="2" type="ORF">PTD2_21547</name>
</gene>
<dbReference type="PANTHER" id="PTHR38834:SF3">
    <property type="entry name" value="SOLUTE-BINDING PROTEIN FAMILY 3_N-TERMINAL DOMAIN-CONTAINING PROTEIN"/>
    <property type="match status" value="1"/>
</dbReference>
<dbReference type="HOGENOM" id="CLU_064076_1_2_6"/>
<evidence type="ECO:0000259" key="1">
    <source>
        <dbReference type="Pfam" id="PF00497"/>
    </source>
</evidence>
<dbReference type="RefSeq" id="WP_009840271.1">
    <property type="nucleotide sequence ID" value="NZ_CH959301.1"/>
</dbReference>
<comment type="caution">
    <text evidence="2">The sequence shown here is derived from an EMBL/GenBank/DDBJ whole genome shotgun (WGS) entry which is preliminary data.</text>
</comment>
<dbReference type="STRING" id="87626.PTD2_21547"/>
<evidence type="ECO:0000313" key="3">
    <source>
        <dbReference type="Proteomes" id="UP000006201"/>
    </source>
</evidence>
<sequence length="250" mass="28667">MLGFVVLMRLSVYFLLLVLNTTLYAKEQLSIVTEEWAPYSVTNANHKVVGTATAKVRWVLEQAEIDYTLNSYPWARAIQLVQQNPNTMIYSIYRTKARETQFKWVCPLFEPVPLFLYKLKSRSDITAKNIEQAKDFLLSVTRDDMVNDYLIEAGFEIGRNLDISPNGQTSLKKLFANRIDFVIYSEKTLISELKGLNFSYGSFEKVVEIPLAQTAQICMAFNQDTDDALVFKVQQMLDLLNLIKEPIASH</sequence>
<dbReference type="Gene3D" id="3.40.190.10">
    <property type="entry name" value="Periplasmic binding protein-like II"/>
    <property type="match status" value="2"/>
</dbReference>
<reference evidence="2 3" key="1">
    <citation type="submission" date="2006-02" db="EMBL/GenBank/DDBJ databases">
        <authorList>
            <person name="Moran M.A."/>
            <person name="Kjelleberg S."/>
            <person name="Egan S."/>
            <person name="Saunders N."/>
            <person name="Thomas T."/>
            <person name="Ferriera S."/>
            <person name="Johnson J."/>
            <person name="Kravitz S."/>
            <person name="Halpern A."/>
            <person name="Remington K."/>
            <person name="Beeson K."/>
            <person name="Tran B."/>
            <person name="Rogers Y.-H."/>
            <person name="Friedman R."/>
            <person name="Venter J.C."/>
        </authorList>
    </citation>
    <scope>NUCLEOTIDE SEQUENCE [LARGE SCALE GENOMIC DNA]</scope>
    <source>
        <strain evidence="2 3">D2</strain>
    </source>
</reference>
<dbReference type="PANTHER" id="PTHR38834">
    <property type="entry name" value="PERIPLASMIC SUBSTRATE BINDING PROTEIN FAMILY 3"/>
    <property type="match status" value="1"/>
</dbReference>
<dbReference type="InterPro" id="IPR001638">
    <property type="entry name" value="Solute-binding_3/MltF_N"/>
</dbReference>